<gene>
    <name evidence="2" type="ordered locus">WS1772</name>
</gene>
<evidence type="ECO:0000256" key="1">
    <source>
        <dbReference type="SAM" id="Phobius"/>
    </source>
</evidence>
<dbReference type="KEGG" id="wsu:WS1772"/>
<name>Q7MR29_WOLSU</name>
<keyword evidence="1" id="KW-0812">Transmembrane</keyword>
<dbReference type="AlphaFoldDB" id="Q7MR29"/>
<dbReference type="eggNOG" id="COG3166">
    <property type="taxonomic scope" value="Bacteria"/>
</dbReference>
<dbReference type="Proteomes" id="UP000000422">
    <property type="component" value="Chromosome"/>
</dbReference>
<evidence type="ECO:0000313" key="2">
    <source>
        <dbReference type="EMBL" id="CAE10794.1"/>
    </source>
</evidence>
<accession>Q7MR29</accession>
<reference evidence="2 3" key="1">
    <citation type="journal article" date="2003" name="Proc. Natl. Acad. Sci. U.S.A.">
        <title>Complete genome sequence and analysis of Wolinella succinogenes.</title>
        <authorList>
            <person name="Baar C."/>
            <person name="Eppinger M."/>
            <person name="Raddatz G."/>
            <person name="Simon JM."/>
            <person name="Lanz C."/>
            <person name="Klimmek O."/>
            <person name="Nandakumar R."/>
            <person name="Gross R."/>
            <person name="Rosinus A."/>
            <person name="Keller H."/>
            <person name="Jagtap P."/>
            <person name="Linke B."/>
            <person name="Meyer F."/>
            <person name="Lederer H."/>
            <person name="Schuster S.C."/>
        </authorList>
    </citation>
    <scope>NUCLEOTIDE SEQUENCE [LARGE SCALE GENOMIC DNA]</scope>
    <source>
        <strain evidence="3">ATCC 29543 / DSM 1740 / CCUG 13145 / JCM 31913 / LMG 7466 / NCTC 11488 / FDC 602W</strain>
    </source>
</reference>
<keyword evidence="3" id="KW-1185">Reference proteome</keyword>
<dbReference type="HOGENOM" id="CLU_126487_0_0_7"/>
<keyword evidence="1" id="KW-1133">Transmembrane helix</keyword>
<evidence type="ECO:0000313" key="3">
    <source>
        <dbReference type="Proteomes" id="UP000000422"/>
    </source>
</evidence>
<sequence>MRSKREKEGRVGYSFIAPQPKRILLKITRIWLFYVILTFGILLFFVGFLQMQRDYMLKSALESEKSKQELLVQIAALKSEMERVRFEKSFADDLRTQNGMLSESVKNLFELIPDQITLQAIEMERDRLTIKGITPSKEIYSFLLEVPLRSIFHESRADFYALPNGWFSFVSVSRLKEEP</sequence>
<feature type="transmembrane region" description="Helical" evidence="1">
    <location>
        <begin position="31"/>
        <end position="49"/>
    </location>
</feature>
<dbReference type="STRING" id="273121.WS1772"/>
<proteinExistence type="predicted"/>
<protein>
    <submittedName>
        <fullName evidence="2">Uncharacterized protein</fullName>
    </submittedName>
</protein>
<dbReference type="EMBL" id="BX571661">
    <property type="protein sequence ID" value="CAE10794.1"/>
    <property type="molecule type" value="Genomic_DNA"/>
</dbReference>
<organism evidence="3">
    <name type="scientific">Wolinella succinogenes (strain ATCC 29543 / DSM 1740 / CCUG 13145 / JCM 31913 / LMG 7466 / NCTC 11488 / FDC 602W)</name>
    <name type="common">Vibrio succinogenes</name>
    <dbReference type="NCBI Taxonomy" id="273121"/>
    <lineage>
        <taxon>Bacteria</taxon>
        <taxon>Pseudomonadati</taxon>
        <taxon>Campylobacterota</taxon>
        <taxon>Epsilonproteobacteria</taxon>
        <taxon>Campylobacterales</taxon>
        <taxon>Helicobacteraceae</taxon>
        <taxon>Wolinella</taxon>
    </lineage>
</organism>
<keyword evidence="1" id="KW-0472">Membrane</keyword>